<evidence type="ECO:0000259" key="7">
    <source>
        <dbReference type="PROSITE" id="PS50113"/>
    </source>
</evidence>
<sequence length="370" mass="39926">MLESQCATYFLPSGEINAQLFESSLDCIKMVDLNGRIVQINPGAVDVLELESANDICGGPWLALWPEESQAIVSDAIAAAIRGERTQFAAFSPTAKGAPRWWDVIVSPVRSADGKIHQLMAVSRDVTEIYLARQALRDADIRKDEFLAILAHELRNPLSAAGMAATLLETQVLDANRTVQMGKLIGRQIAHMSRLVEDLIDISRVSRGLIVLTRQPVDMRSVIEDAVEQLHALATEKGHTLTLRMAETDCTVSGDRTRLVQVVSNIFGNAVRYTPAGGRIEIDMSRTPGSVVIAVSDTGVGIHAERMAELFGLFTQVNRTSDRNGSGLGLGLALVQKLVELHDGTVTGYSAGEGQGSVFTVTLPAAERLA</sequence>
<dbReference type="SUPFAM" id="SSF55785">
    <property type="entry name" value="PYP-like sensor domain (PAS domain)"/>
    <property type="match status" value="1"/>
</dbReference>
<evidence type="ECO:0000259" key="6">
    <source>
        <dbReference type="PROSITE" id="PS50109"/>
    </source>
</evidence>
<dbReference type="CDD" id="cd00130">
    <property type="entry name" value="PAS"/>
    <property type="match status" value="1"/>
</dbReference>
<dbReference type="InterPro" id="IPR005467">
    <property type="entry name" value="His_kinase_dom"/>
</dbReference>
<evidence type="ECO:0000256" key="1">
    <source>
        <dbReference type="ARBA" id="ARBA00000085"/>
    </source>
</evidence>
<dbReference type="SUPFAM" id="SSF55874">
    <property type="entry name" value="ATPase domain of HSP90 chaperone/DNA topoisomerase II/histidine kinase"/>
    <property type="match status" value="1"/>
</dbReference>
<accession>A0ABS7SPH6</accession>
<dbReference type="NCBIfam" id="TIGR00229">
    <property type="entry name" value="sensory_box"/>
    <property type="match status" value="1"/>
</dbReference>
<evidence type="ECO:0000313" key="9">
    <source>
        <dbReference type="Proteomes" id="UP000809349"/>
    </source>
</evidence>
<dbReference type="InterPro" id="IPR003594">
    <property type="entry name" value="HATPase_dom"/>
</dbReference>
<dbReference type="InterPro" id="IPR000014">
    <property type="entry name" value="PAS"/>
</dbReference>
<evidence type="ECO:0000256" key="2">
    <source>
        <dbReference type="ARBA" id="ARBA00012438"/>
    </source>
</evidence>
<dbReference type="RefSeq" id="WP_223468563.1">
    <property type="nucleotide sequence ID" value="NZ_JAFBIL020000004.1"/>
</dbReference>
<gene>
    <name evidence="8" type="ORF">I4X03_012530</name>
</gene>
<dbReference type="Gene3D" id="1.10.287.130">
    <property type="match status" value="1"/>
</dbReference>
<organism evidence="8 9">
    <name type="scientific">Massilia soli</name>
    <dbReference type="NCBI Taxonomy" id="2792854"/>
    <lineage>
        <taxon>Bacteria</taxon>
        <taxon>Pseudomonadati</taxon>
        <taxon>Pseudomonadota</taxon>
        <taxon>Betaproteobacteria</taxon>
        <taxon>Burkholderiales</taxon>
        <taxon>Oxalobacteraceae</taxon>
        <taxon>Telluria group</taxon>
        <taxon>Massilia</taxon>
    </lineage>
</organism>
<dbReference type="InterPro" id="IPR004358">
    <property type="entry name" value="Sig_transdc_His_kin-like_C"/>
</dbReference>
<dbReference type="EMBL" id="JAFBIL020000004">
    <property type="protein sequence ID" value="MBZ2208089.1"/>
    <property type="molecule type" value="Genomic_DNA"/>
</dbReference>
<keyword evidence="9" id="KW-1185">Reference proteome</keyword>
<dbReference type="SMART" id="SM00091">
    <property type="entry name" value="PAS"/>
    <property type="match status" value="1"/>
</dbReference>
<reference evidence="8 9" key="2">
    <citation type="submission" date="2021-08" db="EMBL/GenBank/DDBJ databases">
        <title>Massilia sp. R798.</title>
        <authorList>
            <person name="Baek J.H."/>
            <person name="Jung H.S."/>
            <person name="Kim K.R."/>
            <person name="Jeon C.O."/>
        </authorList>
    </citation>
    <scope>NUCLEOTIDE SEQUENCE [LARGE SCALE GENOMIC DNA]</scope>
    <source>
        <strain evidence="8 9">R798</strain>
    </source>
</reference>
<feature type="domain" description="Histidine kinase" evidence="6">
    <location>
        <begin position="149"/>
        <end position="367"/>
    </location>
</feature>
<dbReference type="Pfam" id="PF08448">
    <property type="entry name" value="PAS_4"/>
    <property type="match status" value="1"/>
</dbReference>
<dbReference type="Proteomes" id="UP000809349">
    <property type="component" value="Unassembled WGS sequence"/>
</dbReference>
<dbReference type="PANTHER" id="PTHR43047:SF72">
    <property type="entry name" value="OSMOSENSING HISTIDINE PROTEIN KINASE SLN1"/>
    <property type="match status" value="1"/>
</dbReference>
<dbReference type="PANTHER" id="PTHR43047">
    <property type="entry name" value="TWO-COMPONENT HISTIDINE PROTEIN KINASE"/>
    <property type="match status" value="1"/>
</dbReference>
<dbReference type="Gene3D" id="3.30.565.10">
    <property type="entry name" value="Histidine kinase-like ATPase, C-terminal domain"/>
    <property type="match status" value="1"/>
</dbReference>
<dbReference type="InterPro" id="IPR013656">
    <property type="entry name" value="PAS_4"/>
</dbReference>
<dbReference type="InterPro" id="IPR035965">
    <property type="entry name" value="PAS-like_dom_sf"/>
</dbReference>
<feature type="domain" description="PAC" evidence="7">
    <location>
        <begin position="84"/>
        <end position="138"/>
    </location>
</feature>
<evidence type="ECO:0000256" key="5">
    <source>
        <dbReference type="ARBA" id="ARBA00022777"/>
    </source>
</evidence>
<dbReference type="GO" id="GO:0016301">
    <property type="term" value="F:kinase activity"/>
    <property type="evidence" value="ECO:0007669"/>
    <property type="project" value="UniProtKB-KW"/>
</dbReference>
<dbReference type="InterPro" id="IPR000700">
    <property type="entry name" value="PAS-assoc_C"/>
</dbReference>
<keyword evidence="5 8" id="KW-0418">Kinase</keyword>
<evidence type="ECO:0000313" key="8">
    <source>
        <dbReference type="EMBL" id="MBZ2208089.1"/>
    </source>
</evidence>
<dbReference type="InterPro" id="IPR003661">
    <property type="entry name" value="HisK_dim/P_dom"/>
</dbReference>
<dbReference type="PRINTS" id="PR00344">
    <property type="entry name" value="BCTRLSENSOR"/>
</dbReference>
<dbReference type="PROSITE" id="PS50113">
    <property type="entry name" value="PAC"/>
    <property type="match status" value="1"/>
</dbReference>
<name>A0ABS7SPH6_9BURK</name>
<dbReference type="SMART" id="SM00388">
    <property type="entry name" value="HisKA"/>
    <property type="match status" value="1"/>
</dbReference>
<dbReference type="SUPFAM" id="SSF47384">
    <property type="entry name" value="Homodimeric domain of signal transducing histidine kinase"/>
    <property type="match status" value="1"/>
</dbReference>
<protein>
    <recommendedName>
        <fullName evidence="2">histidine kinase</fullName>
        <ecNumber evidence="2">2.7.13.3</ecNumber>
    </recommendedName>
</protein>
<dbReference type="SMART" id="SM00387">
    <property type="entry name" value="HATPase_c"/>
    <property type="match status" value="1"/>
</dbReference>
<keyword evidence="3" id="KW-0597">Phosphoprotein</keyword>
<comment type="caution">
    <text evidence="8">The sequence shown here is derived from an EMBL/GenBank/DDBJ whole genome shotgun (WGS) entry which is preliminary data.</text>
</comment>
<proteinExistence type="predicted"/>
<dbReference type="InterPro" id="IPR036890">
    <property type="entry name" value="HATPase_C_sf"/>
</dbReference>
<evidence type="ECO:0000256" key="4">
    <source>
        <dbReference type="ARBA" id="ARBA00022679"/>
    </source>
</evidence>
<dbReference type="Pfam" id="PF02518">
    <property type="entry name" value="HATPase_c"/>
    <property type="match status" value="1"/>
</dbReference>
<evidence type="ECO:0000256" key="3">
    <source>
        <dbReference type="ARBA" id="ARBA00022553"/>
    </source>
</evidence>
<dbReference type="Gene3D" id="3.30.450.20">
    <property type="entry name" value="PAS domain"/>
    <property type="match status" value="1"/>
</dbReference>
<dbReference type="PROSITE" id="PS50109">
    <property type="entry name" value="HIS_KIN"/>
    <property type="match status" value="1"/>
</dbReference>
<keyword evidence="4" id="KW-0808">Transferase</keyword>
<reference evidence="8 9" key="1">
    <citation type="submission" date="2021-01" db="EMBL/GenBank/DDBJ databases">
        <authorList>
            <person name="Ruan W."/>
            <person name="Khan S.A."/>
            <person name="Jeon C.O."/>
        </authorList>
    </citation>
    <scope>NUCLEOTIDE SEQUENCE [LARGE SCALE GENOMIC DNA]</scope>
    <source>
        <strain evidence="8 9">R798</strain>
    </source>
</reference>
<dbReference type="EC" id="2.7.13.3" evidence="2"/>
<dbReference type="CDD" id="cd00082">
    <property type="entry name" value="HisKA"/>
    <property type="match status" value="1"/>
</dbReference>
<comment type="catalytic activity">
    <reaction evidence="1">
        <text>ATP + protein L-histidine = ADP + protein N-phospho-L-histidine.</text>
        <dbReference type="EC" id="2.7.13.3"/>
    </reaction>
</comment>
<dbReference type="Pfam" id="PF00512">
    <property type="entry name" value="HisKA"/>
    <property type="match status" value="1"/>
</dbReference>
<dbReference type="InterPro" id="IPR036097">
    <property type="entry name" value="HisK_dim/P_sf"/>
</dbReference>